<dbReference type="EMBL" id="MVHD01000018">
    <property type="protein sequence ID" value="OQZ90451.1"/>
    <property type="molecule type" value="Genomic_DNA"/>
</dbReference>
<name>A0ABX3R940_9MYCO</name>
<protein>
    <submittedName>
        <fullName evidence="6">Monooxygenase</fullName>
    </submittedName>
</protein>
<keyword evidence="5" id="KW-1133">Transmembrane helix</keyword>
<evidence type="ECO:0000256" key="4">
    <source>
        <dbReference type="ARBA" id="ARBA00023002"/>
    </source>
</evidence>
<keyword evidence="4" id="KW-0560">Oxidoreductase</keyword>
<sequence>MRKPDSHTPTRDPAVAIVGAGMSGLCVAIALLRSGIEDVTIYEKADEVGGTWRENTYPGLTCDVPSRVYQYTFATKPDWSHMFSPGDEIQAYFRGVADDFGLRERIRFGTEIVSARFEDGRWLLRTDAGSGAGAESTVDFLISATGVLHHPRIPSIAGLDDFAGHAFHSARWDHSVELAGRRIAVVGNGSTGVQLVCALAGVAGRVLLFQRTAQWVVPMPNPRYSRLADVTHRALPWLDRFAYRAYSLVFDTFAVALTKPGLRRRMMGALCRANLSRVRDRRLRAALTPGYQPMCKRLVISGGFYRAIQRDDVELVTAGIDHVEPRGIVTDDGALHEADVIVLCTGFDTHAFFRPMRLFGRDGVAAEEVWRDGPRAHQTVAMPGFPNFFMMLGPHSPVGNHSLTAVAEHQADHILRWIRGWRRGEFDTVEPTQSATERYNERLRAAMPDTVWTTGCDSWYLNKDGVPEVWPFTPAEHRAMLARTDPGQYDLRRYDAYTHQH</sequence>
<evidence type="ECO:0000313" key="7">
    <source>
        <dbReference type="Proteomes" id="UP000192319"/>
    </source>
</evidence>
<accession>A0ABX3R940</accession>
<dbReference type="InterPro" id="IPR036188">
    <property type="entry name" value="FAD/NAD-bd_sf"/>
</dbReference>
<evidence type="ECO:0000256" key="2">
    <source>
        <dbReference type="ARBA" id="ARBA00022630"/>
    </source>
</evidence>
<keyword evidence="2" id="KW-0285">Flavoprotein</keyword>
<dbReference type="InterPro" id="IPR051209">
    <property type="entry name" value="FAD-bind_Monooxygenase_sf"/>
</dbReference>
<dbReference type="Proteomes" id="UP000192319">
    <property type="component" value="Unassembled WGS sequence"/>
</dbReference>
<evidence type="ECO:0000256" key="1">
    <source>
        <dbReference type="ARBA" id="ARBA00010139"/>
    </source>
</evidence>
<dbReference type="RefSeq" id="WP_264010356.1">
    <property type="nucleotide sequence ID" value="NZ_JACKVH010000012.1"/>
</dbReference>
<keyword evidence="7" id="KW-1185">Reference proteome</keyword>
<dbReference type="PANTHER" id="PTHR42877:SF4">
    <property type="entry name" value="FAD_NAD(P)-BINDING DOMAIN-CONTAINING PROTEIN-RELATED"/>
    <property type="match status" value="1"/>
</dbReference>
<keyword evidence="5" id="KW-0472">Membrane</keyword>
<comment type="similarity">
    <text evidence="1">Belongs to the FAD-binding monooxygenase family.</text>
</comment>
<evidence type="ECO:0000256" key="3">
    <source>
        <dbReference type="ARBA" id="ARBA00022827"/>
    </source>
</evidence>
<dbReference type="PANTHER" id="PTHR42877">
    <property type="entry name" value="L-ORNITHINE N(5)-MONOOXYGENASE-RELATED"/>
    <property type="match status" value="1"/>
</dbReference>
<reference evidence="6 7" key="1">
    <citation type="submission" date="2017-02" db="EMBL/GenBank/DDBJ databases">
        <title>The new phylogeny of genus Mycobacterium.</title>
        <authorList>
            <person name="Tortoli E."/>
            <person name="Trovato A."/>
            <person name="Cirillo D.M."/>
        </authorList>
    </citation>
    <scope>NUCLEOTIDE SEQUENCE [LARGE SCALE GENOMIC DNA]</scope>
    <source>
        <strain evidence="6 7">DSM 45230</strain>
    </source>
</reference>
<feature type="transmembrane region" description="Helical" evidence="5">
    <location>
        <begin position="12"/>
        <end position="32"/>
    </location>
</feature>
<evidence type="ECO:0000256" key="5">
    <source>
        <dbReference type="SAM" id="Phobius"/>
    </source>
</evidence>
<gene>
    <name evidence="6" type="ORF">BST11_12885</name>
</gene>
<proteinExistence type="inferred from homology"/>
<organism evidence="6 7">
    <name type="scientific">Mycobacterium alsense</name>
    <dbReference type="NCBI Taxonomy" id="324058"/>
    <lineage>
        <taxon>Bacteria</taxon>
        <taxon>Bacillati</taxon>
        <taxon>Actinomycetota</taxon>
        <taxon>Actinomycetes</taxon>
        <taxon>Mycobacteriales</taxon>
        <taxon>Mycobacteriaceae</taxon>
        <taxon>Mycobacterium</taxon>
    </lineage>
</organism>
<dbReference type="PRINTS" id="PR00419">
    <property type="entry name" value="ADXRDTASE"/>
</dbReference>
<dbReference type="Pfam" id="PF00743">
    <property type="entry name" value="FMO-like"/>
    <property type="match status" value="1"/>
</dbReference>
<comment type="caution">
    <text evidence="6">The sequence shown here is derived from an EMBL/GenBank/DDBJ whole genome shotgun (WGS) entry which is preliminary data.</text>
</comment>
<dbReference type="Gene3D" id="3.50.50.60">
    <property type="entry name" value="FAD/NAD(P)-binding domain"/>
    <property type="match status" value="2"/>
</dbReference>
<keyword evidence="5" id="KW-0812">Transmembrane</keyword>
<keyword evidence="3" id="KW-0274">FAD</keyword>
<dbReference type="GO" id="GO:0004497">
    <property type="term" value="F:monooxygenase activity"/>
    <property type="evidence" value="ECO:0007669"/>
    <property type="project" value="UniProtKB-KW"/>
</dbReference>
<keyword evidence="6" id="KW-0503">Monooxygenase</keyword>
<dbReference type="SUPFAM" id="SSF51905">
    <property type="entry name" value="FAD/NAD(P)-binding domain"/>
    <property type="match status" value="1"/>
</dbReference>
<dbReference type="InterPro" id="IPR020946">
    <property type="entry name" value="Flavin_mOase-like"/>
</dbReference>
<evidence type="ECO:0000313" key="6">
    <source>
        <dbReference type="EMBL" id="OQZ90451.1"/>
    </source>
</evidence>